<sequence length="151" mass="16113">MGDADPRSSHQGPSNAWVFLSLHFSLSVLVLIAGPTLSSIALFLALPKRLATGCAIISPTAYCQFESSLVVVPSLETIDDIGAILAGMDGGLQVLSLVMIAYCYIRIGAKVWLVLSRARREGLETKLQPTVYDAPTIANSRALIEDQGSTH</sequence>
<reference evidence="2 3" key="1">
    <citation type="journal article" date="2015" name="Genome Biol. Evol.">
        <title>Phylogenomic analyses indicate that early fungi evolved digesting cell walls of algal ancestors of land plants.</title>
        <authorList>
            <person name="Chang Y."/>
            <person name="Wang S."/>
            <person name="Sekimoto S."/>
            <person name="Aerts A.L."/>
            <person name="Choi C."/>
            <person name="Clum A."/>
            <person name="LaButti K.M."/>
            <person name="Lindquist E.A."/>
            <person name="Yee Ngan C."/>
            <person name="Ohm R.A."/>
            <person name="Salamov A.A."/>
            <person name="Grigoriev I.V."/>
            <person name="Spatafora J.W."/>
            <person name="Berbee M.L."/>
        </authorList>
    </citation>
    <scope>NUCLEOTIDE SEQUENCE [LARGE SCALE GENOMIC DNA]</scope>
    <source>
        <strain evidence="2 3">JEL478</strain>
    </source>
</reference>
<dbReference type="EMBL" id="KQ965819">
    <property type="protein sequence ID" value="KXS10615.1"/>
    <property type="molecule type" value="Genomic_DNA"/>
</dbReference>
<protein>
    <submittedName>
        <fullName evidence="2">Uncharacterized protein</fullName>
    </submittedName>
</protein>
<evidence type="ECO:0000313" key="2">
    <source>
        <dbReference type="EMBL" id="KXS10615.1"/>
    </source>
</evidence>
<keyword evidence="1" id="KW-0812">Transmembrane</keyword>
<feature type="transmembrane region" description="Helical" evidence="1">
    <location>
        <begin position="20"/>
        <end position="46"/>
    </location>
</feature>
<keyword evidence="1" id="KW-0472">Membrane</keyword>
<evidence type="ECO:0000313" key="3">
    <source>
        <dbReference type="Proteomes" id="UP000070544"/>
    </source>
</evidence>
<keyword evidence="1" id="KW-1133">Transmembrane helix</keyword>
<evidence type="ECO:0000256" key="1">
    <source>
        <dbReference type="SAM" id="Phobius"/>
    </source>
</evidence>
<keyword evidence="3" id="KW-1185">Reference proteome</keyword>
<proteinExistence type="predicted"/>
<accession>A0A139A245</accession>
<dbReference type="Proteomes" id="UP000070544">
    <property type="component" value="Unassembled WGS sequence"/>
</dbReference>
<organism evidence="2 3">
    <name type="scientific">Gonapodya prolifera (strain JEL478)</name>
    <name type="common">Monoblepharis prolifera</name>
    <dbReference type="NCBI Taxonomy" id="1344416"/>
    <lineage>
        <taxon>Eukaryota</taxon>
        <taxon>Fungi</taxon>
        <taxon>Fungi incertae sedis</taxon>
        <taxon>Chytridiomycota</taxon>
        <taxon>Chytridiomycota incertae sedis</taxon>
        <taxon>Monoblepharidomycetes</taxon>
        <taxon>Monoblepharidales</taxon>
        <taxon>Gonapodyaceae</taxon>
        <taxon>Gonapodya</taxon>
    </lineage>
</organism>
<name>A0A139A245_GONPJ</name>
<dbReference type="AlphaFoldDB" id="A0A139A245"/>
<gene>
    <name evidence="2" type="ORF">M427DRAFT_36864</name>
</gene>